<evidence type="ECO:0000256" key="4">
    <source>
        <dbReference type="ARBA" id="ARBA00010073"/>
    </source>
</evidence>
<proteinExistence type="inferred from homology"/>
<keyword evidence="11" id="KW-0206">Cytoskeleton</keyword>
<evidence type="ECO:0000256" key="9">
    <source>
        <dbReference type="ARBA" id="ARBA00022829"/>
    </source>
</evidence>
<dbReference type="HOGENOM" id="CLU_066250_0_0_1"/>
<dbReference type="InterPro" id="IPR013962">
    <property type="entry name" value="DASH_Dam1"/>
</dbReference>
<evidence type="ECO:0000256" key="3">
    <source>
        <dbReference type="ARBA" id="ARBA00004629"/>
    </source>
</evidence>
<dbReference type="GO" id="GO:0044732">
    <property type="term" value="C:mitotic spindle pole body"/>
    <property type="evidence" value="ECO:0007669"/>
    <property type="project" value="TreeGrafter"/>
</dbReference>
<dbReference type="OrthoDB" id="5586015at2759"/>
<dbReference type="EMBL" id="KE361631">
    <property type="protein sequence ID" value="EPQ29384.1"/>
    <property type="molecule type" value="Genomic_DNA"/>
</dbReference>
<feature type="region of interest" description="Disordered" evidence="15">
    <location>
        <begin position="121"/>
        <end position="156"/>
    </location>
</feature>
<dbReference type="Proteomes" id="UP000053664">
    <property type="component" value="Unassembled WGS sequence"/>
</dbReference>
<evidence type="ECO:0000256" key="8">
    <source>
        <dbReference type="ARBA" id="ARBA00022701"/>
    </source>
</evidence>
<protein>
    <recommendedName>
        <fullName evidence="5">DASH complex subunit DAM1</fullName>
    </recommendedName>
    <alternativeName>
        <fullName evidence="14">Outer kinetochore protein DAM1</fullName>
    </alternativeName>
</protein>
<evidence type="ECO:0000256" key="14">
    <source>
        <dbReference type="ARBA" id="ARBA00030453"/>
    </source>
</evidence>
<comment type="subcellular location">
    <subcellularLocation>
        <location evidence="3">Chromosome</location>
        <location evidence="3">Centromere</location>
        <location evidence="3">Kinetochore</location>
    </subcellularLocation>
    <subcellularLocation>
        <location evidence="2">Cytoplasm</location>
        <location evidence="2">Cytoskeleton</location>
        <location evidence="2">Spindle</location>
    </subcellularLocation>
    <subcellularLocation>
        <location evidence="1">Nucleus</location>
    </subcellularLocation>
</comment>
<dbReference type="PANTHER" id="PTHR28113">
    <property type="entry name" value="DASH COMPLEX SUBUNIT DAM1"/>
    <property type="match status" value="1"/>
</dbReference>
<evidence type="ECO:0000256" key="10">
    <source>
        <dbReference type="ARBA" id="ARBA00022838"/>
    </source>
</evidence>
<dbReference type="eggNOG" id="ENOG502S08R">
    <property type="taxonomic scope" value="Eukaryota"/>
</dbReference>
<evidence type="ECO:0000256" key="15">
    <source>
        <dbReference type="SAM" id="MobiDB-lite"/>
    </source>
</evidence>
<keyword evidence="7" id="KW-0963">Cytoplasm</keyword>
<dbReference type="AlphaFoldDB" id="A0A061HA85"/>
<dbReference type="KEGG" id="pfp:PFL1_03139"/>
<dbReference type="RefSeq" id="XP_007878846.1">
    <property type="nucleotide sequence ID" value="XM_007880655.1"/>
</dbReference>
<evidence type="ECO:0000256" key="13">
    <source>
        <dbReference type="ARBA" id="ARBA00023328"/>
    </source>
</evidence>
<evidence type="ECO:0000256" key="5">
    <source>
        <dbReference type="ARBA" id="ARBA00020497"/>
    </source>
</evidence>
<evidence type="ECO:0000256" key="2">
    <source>
        <dbReference type="ARBA" id="ARBA00004186"/>
    </source>
</evidence>
<dbReference type="GeneID" id="19317250"/>
<dbReference type="GO" id="GO:1990537">
    <property type="term" value="C:mitotic spindle polar microtubule"/>
    <property type="evidence" value="ECO:0007669"/>
    <property type="project" value="TreeGrafter"/>
</dbReference>
<dbReference type="Pfam" id="PF08653">
    <property type="entry name" value="DASH_Dam1"/>
    <property type="match status" value="1"/>
</dbReference>
<gene>
    <name evidence="16" type="ORF">PFL1_03139</name>
</gene>
<evidence type="ECO:0000313" key="16">
    <source>
        <dbReference type="EMBL" id="EPQ29384.1"/>
    </source>
</evidence>
<keyword evidence="12" id="KW-0539">Nucleus</keyword>
<keyword evidence="13" id="KW-0137">Centromere</keyword>
<evidence type="ECO:0000256" key="11">
    <source>
        <dbReference type="ARBA" id="ARBA00023212"/>
    </source>
</evidence>
<evidence type="ECO:0000313" key="17">
    <source>
        <dbReference type="Proteomes" id="UP000053664"/>
    </source>
</evidence>
<dbReference type="GO" id="GO:1990758">
    <property type="term" value="P:mitotic sister chromatid biorientation"/>
    <property type="evidence" value="ECO:0007669"/>
    <property type="project" value="TreeGrafter"/>
</dbReference>
<evidence type="ECO:0000256" key="1">
    <source>
        <dbReference type="ARBA" id="ARBA00004123"/>
    </source>
</evidence>
<organism evidence="16 17">
    <name type="scientific">Pseudozyma flocculosa PF-1</name>
    <dbReference type="NCBI Taxonomy" id="1277687"/>
    <lineage>
        <taxon>Eukaryota</taxon>
        <taxon>Fungi</taxon>
        <taxon>Dikarya</taxon>
        <taxon>Basidiomycota</taxon>
        <taxon>Ustilaginomycotina</taxon>
        <taxon>Ustilaginomycetes</taxon>
        <taxon>Ustilaginales</taxon>
        <taxon>Ustilaginaceae</taxon>
        <taxon>Pseudozyma</taxon>
    </lineage>
</organism>
<accession>A0A061HA85</accession>
<evidence type="ECO:0000256" key="7">
    <source>
        <dbReference type="ARBA" id="ARBA00022490"/>
    </source>
</evidence>
<keyword evidence="9" id="KW-0159">Chromosome partition</keyword>
<dbReference type="GO" id="GO:0042729">
    <property type="term" value="C:DASH complex"/>
    <property type="evidence" value="ECO:0007669"/>
    <property type="project" value="InterPro"/>
</dbReference>
<evidence type="ECO:0000256" key="6">
    <source>
        <dbReference type="ARBA" id="ARBA00022454"/>
    </source>
</evidence>
<dbReference type="PANTHER" id="PTHR28113:SF1">
    <property type="entry name" value="DASH COMPLEX SUBUNIT DAM1"/>
    <property type="match status" value="1"/>
</dbReference>
<keyword evidence="6" id="KW-0158">Chromosome</keyword>
<comment type="similarity">
    <text evidence="4">Belongs to the DASH complex DAM1 family.</text>
</comment>
<evidence type="ECO:0000256" key="12">
    <source>
        <dbReference type="ARBA" id="ARBA00023242"/>
    </source>
</evidence>
<keyword evidence="8" id="KW-0493">Microtubule</keyword>
<name>A0A061HA85_9BASI</name>
<keyword evidence="10" id="KW-0995">Kinetochore</keyword>
<sequence length="316" mass="33531">MATIKRPTTPLRRISRGSLNALSHSRGPSSSTPLSFLERALADLVDETSVLQANLEQVEDIQDALGTFNENFAMYMYGLRMNAWCVAWPEAPTEESFKRAEQRFTQQAEHYAAQQHLQSTIQGSHPYGHGSDLSMYGGSSAAGTGGGGAGMNPADQTYVTADDESVYPEPINVPAHGAQQPLKSALKPALKKGTTGAATAASGSTAKPATAAAKGKMTLAQKRKREAYSDEIIETLPLEFRGSDPKANSVAKGTIMALIAAGKKGIRAAEIVKSPDMPQAKVNKTLIALVAAKHATKVSNNGVVYMLDPARHSNLP</sequence>
<reference evidence="16 17" key="1">
    <citation type="journal article" date="2013" name="Plant Cell">
        <title>The transition from a phytopathogenic smut ancestor to an anamorphic biocontrol agent deciphered by comparative whole-genome analysis.</title>
        <authorList>
            <person name="Lefebvre F."/>
            <person name="Joly D.L."/>
            <person name="Labbe C."/>
            <person name="Teichmann B."/>
            <person name="Linning R."/>
            <person name="Belzile F."/>
            <person name="Bakkeren G."/>
            <person name="Belanger R.R."/>
        </authorList>
    </citation>
    <scope>NUCLEOTIDE SEQUENCE [LARGE SCALE GENOMIC DNA]</scope>
    <source>
        <strain evidence="16 17">PF-1</strain>
    </source>
</reference>